<organism evidence="1 2">
    <name type="scientific">Streptomyces marispadix</name>
    <dbReference type="NCBI Taxonomy" id="2922868"/>
    <lineage>
        <taxon>Bacteria</taxon>
        <taxon>Bacillati</taxon>
        <taxon>Actinomycetota</taxon>
        <taxon>Actinomycetes</taxon>
        <taxon>Kitasatosporales</taxon>
        <taxon>Streptomycetaceae</taxon>
        <taxon>Streptomyces</taxon>
    </lineage>
</organism>
<evidence type="ECO:0000313" key="2">
    <source>
        <dbReference type="Proteomes" id="UP001166784"/>
    </source>
</evidence>
<dbReference type="RefSeq" id="WP_241063546.1">
    <property type="nucleotide sequence ID" value="NZ_JAKWJU010000002.1"/>
</dbReference>
<gene>
    <name evidence="1" type="ORF">MMA15_05610</name>
</gene>
<comment type="caution">
    <text evidence="1">The sequence shown here is derived from an EMBL/GenBank/DDBJ whole genome shotgun (WGS) entry which is preliminary data.</text>
</comment>
<sequence>MSPERSEWDYISWEETIRLLRSPANARRLVESIAEAETAVAADLPGNSPQSLGSCRRES</sequence>
<dbReference type="EMBL" id="JAKWJU010000002">
    <property type="protein sequence ID" value="MCH6159914.1"/>
    <property type="molecule type" value="Genomic_DNA"/>
</dbReference>
<name>A0ABS9SUF0_9ACTN</name>
<proteinExistence type="predicted"/>
<dbReference type="Gene3D" id="6.10.250.330">
    <property type="match status" value="1"/>
</dbReference>
<reference evidence="1" key="2">
    <citation type="journal article" date="2023" name="Int. J. Syst. Evol. Microbiol.">
        <title>Streptomyces marispadix sp. nov., isolated from marine beach sediment of the Northern Coast of Portugal.</title>
        <authorList>
            <person name="dos Santos J.D.N."/>
            <person name="Vitorino I.R."/>
            <person name="Kallscheuer N."/>
            <person name="Srivastava A."/>
            <person name="Krautwurst S."/>
            <person name="Marz M."/>
            <person name="Jogler C."/>
            <person name="Lobo Da Cunha A."/>
            <person name="Catita J."/>
            <person name="Goncalves H."/>
            <person name="Gonzalez I."/>
            <person name="Reyes F."/>
            <person name="Lage O.M."/>
        </authorList>
    </citation>
    <scope>NUCLEOTIDE SEQUENCE</scope>
    <source>
        <strain evidence="1">M600PL45_2</strain>
    </source>
</reference>
<evidence type="ECO:0000313" key="1">
    <source>
        <dbReference type="EMBL" id="MCH6159914.1"/>
    </source>
</evidence>
<protein>
    <submittedName>
        <fullName evidence="1">Uncharacterized protein</fullName>
    </submittedName>
</protein>
<keyword evidence="2" id="KW-1185">Reference proteome</keyword>
<dbReference type="Proteomes" id="UP001166784">
    <property type="component" value="Unassembled WGS sequence"/>
</dbReference>
<accession>A0ABS9SUF0</accession>
<reference evidence="1" key="1">
    <citation type="submission" date="2022-03" db="EMBL/GenBank/DDBJ databases">
        <authorList>
            <person name="Santos J.D.N."/>
            <person name="Kallscheuer N."/>
            <person name="Jogler C."/>
            <person name="Lage O.M."/>
        </authorList>
    </citation>
    <scope>NUCLEOTIDE SEQUENCE</scope>
    <source>
        <strain evidence="1">M600PL45_2</strain>
    </source>
</reference>